<dbReference type="InterPro" id="IPR038050">
    <property type="entry name" value="Neuro_actylchol_rec"/>
</dbReference>
<dbReference type="PRINTS" id="PR00252">
    <property type="entry name" value="NRIONCHANNEL"/>
</dbReference>
<dbReference type="InterPro" id="IPR006202">
    <property type="entry name" value="Neur_chan_lig-bd"/>
</dbReference>
<dbReference type="GO" id="GO:0004888">
    <property type="term" value="F:transmembrane signaling receptor activity"/>
    <property type="evidence" value="ECO:0007669"/>
    <property type="project" value="InterPro"/>
</dbReference>
<protein>
    <submittedName>
        <fullName evidence="16">Gamma-aminobutyric acid type A receptor subunit gamma3</fullName>
    </submittedName>
</protein>
<evidence type="ECO:0000256" key="6">
    <source>
        <dbReference type="ARBA" id="ARBA00022729"/>
    </source>
</evidence>
<evidence type="ECO:0000256" key="5">
    <source>
        <dbReference type="ARBA" id="ARBA00022692"/>
    </source>
</evidence>
<evidence type="ECO:0000256" key="1">
    <source>
        <dbReference type="ARBA" id="ARBA00004141"/>
    </source>
</evidence>
<dbReference type="SUPFAM" id="SSF63712">
    <property type="entry name" value="Nicotinic receptor ligand binding domain-like"/>
    <property type="match status" value="1"/>
</dbReference>
<evidence type="ECO:0000256" key="13">
    <source>
        <dbReference type="RuleBase" id="RU000687"/>
    </source>
</evidence>
<dbReference type="PANTHER" id="PTHR18945">
    <property type="entry name" value="NEUROTRANSMITTER GATED ION CHANNEL"/>
    <property type="match status" value="1"/>
</dbReference>
<evidence type="ECO:0000256" key="4">
    <source>
        <dbReference type="ARBA" id="ARBA00022475"/>
    </source>
</evidence>
<feature type="domain" description="Neurotransmitter-gated ion-channel ligand-binding" evidence="14">
    <location>
        <begin position="6"/>
        <end position="121"/>
    </location>
</feature>
<organism evidence="16 17">
    <name type="scientific">Oryzias sinensis</name>
    <name type="common">Chinese medaka</name>
    <dbReference type="NCBI Taxonomy" id="183150"/>
    <lineage>
        <taxon>Eukaryota</taxon>
        <taxon>Metazoa</taxon>
        <taxon>Chordata</taxon>
        <taxon>Craniata</taxon>
        <taxon>Vertebrata</taxon>
        <taxon>Euteleostomi</taxon>
        <taxon>Actinopterygii</taxon>
        <taxon>Neopterygii</taxon>
        <taxon>Teleostei</taxon>
        <taxon>Neoteleostei</taxon>
        <taxon>Acanthomorphata</taxon>
        <taxon>Ovalentaria</taxon>
        <taxon>Atherinomorphae</taxon>
        <taxon>Beloniformes</taxon>
        <taxon>Adrianichthyidae</taxon>
        <taxon>Oryziinae</taxon>
        <taxon>Oryzias</taxon>
    </lineage>
</organism>
<keyword evidence="5 13" id="KW-0812">Transmembrane</keyword>
<keyword evidence="8 13" id="KW-0406">Ion transport</keyword>
<reference evidence="16" key="2">
    <citation type="submission" date="2025-09" db="UniProtKB">
        <authorList>
            <consortium name="Ensembl"/>
        </authorList>
    </citation>
    <scope>IDENTIFICATION</scope>
</reference>
<evidence type="ECO:0000256" key="7">
    <source>
        <dbReference type="ARBA" id="ARBA00022989"/>
    </source>
</evidence>
<keyword evidence="10" id="KW-0869">Chloride channel</keyword>
<keyword evidence="6" id="KW-0732">Signal</keyword>
<feature type="transmembrane region" description="Helical" evidence="13">
    <location>
        <begin position="167"/>
        <end position="183"/>
    </location>
</feature>
<evidence type="ECO:0000313" key="17">
    <source>
        <dbReference type="Proteomes" id="UP000694383"/>
    </source>
</evidence>
<keyword evidence="3 13" id="KW-0813">Transport</keyword>
<evidence type="ECO:0000256" key="2">
    <source>
        <dbReference type="ARBA" id="ARBA00004236"/>
    </source>
</evidence>
<dbReference type="GO" id="GO:0034707">
    <property type="term" value="C:chloride channel complex"/>
    <property type="evidence" value="ECO:0007669"/>
    <property type="project" value="UniProtKB-KW"/>
</dbReference>
<dbReference type="InterPro" id="IPR006201">
    <property type="entry name" value="Neur_channel"/>
</dbReference>
<evidence type="ECO:0000256" key="11">
    <source>
        <dbReference type="ARBA" id="ARBA00023214"/>
    </source>
</evidence>
<dbReference type="FunFam" id="1.20.58.390:FF:000006">
    <property type="entry name" value="Putative gamma-aminobutyric acid receptor subunit gamma-2"/>
    <property type="match status" value="1"/>
</dbReference>
<keyword evidence="17" id="KW-1185">Reference proteome</keyword>
<keyword evidence="9 13" id="KW-0472">Membrane</keyword>
<keyword evidence="7 13" id="KW-1133">Transmembrane helix</keyword>
<feature type="transmembrane region" description="Helical" evidence="13">
    <location>
        <begin position="339"/>
        <end position="358"/>
    </location>
</feature>
<reference evidence="16" key="1">
    <citation type="submission" date="2025-08" db="UniProtKB">
        <authorList>
            <consortium name="Ensembl"/>
        </authorList>
    </citation>
    <scope>IDENTIFICATION</scope>
</reference>
<evidence type="ECO:0000313" key="16">
    <source>
        <dbReference type="Ensembl" id="ENSOSIP00000027022.1"/>
    </source>
</evidence>
<dbReference type="AlphaFoldDB" id="A0A8C7YHN8"/>
<dbReference type="InterPro" id="IPR018000">
    <property type="entry name" value="Neurotransmitter_ion_chnl_CS"/>
</dbReference>
<evidence type="ECO:0000256" key="9">
    <source>
        <dbReference type="ARBA" id="ARBA00023136"/>
    </source>
</evidence>
<keyword evidence="4" id="KW-1003">Cell membrane</keyword>
<evidence type="ECO:0000256" key="10">
    <source>
        <dbReference type="ARBA" id="ARBA00023173"/>
    </source>
</evidence>
<feature type="transmembrane region" description="Helical" evidence="13">
    <location>
        <begin position="189"/>
        <end position="209"/>
    </location>
</feature>
<evidence type="ECO:0000259" key="15">
    <source>
        <dbReference type="Pfam" id="PF02932"/>
    </source>
</evidence>
<sequence length="359" mass="41771">MQIYISSEYQIDIILAQTWIDSRLRYNSTMKILTLNSNMVGLIWLPDTIFRNSKTADSHWITMPNQLLRIWNDGKILYTLRLTINAECQLQLHNFPMDEHSCPLIFSSCKYFRPEVSSNEENKLKCCDLCFLFYFLVLFLSSTGDYVVMTVFFNLSRRMGYFTIQTYIPCILTVVLSWVSFWIKKDATPARTALGITTVLTMTTLSSVARTSLPRVSYVTAMDLFVTVCFLFVFAALMEYATLNYCSYSSQRHSSMGSNRTVIFEFEYPVIKILPSPHTIIALNNSLYWQDFEDTCVYECLDGKDCQSFFCCFEECKGGGWRKGRLHIDLLELDAYSRVFFPTSFLLFNIVYWVGYLYL</sequence>
<dbReference type="InterPro" id="IPR006028">
    <property type="entry name" value="GABAA/Glycine_rcpt"/>
</dbReference>
<feature type="transmembrane region" description="Helical" evidence="13">
    <location>
        <begin position="131"/>
        <end position="155"/>
    </location>
</feature>
<evidence type="ECO:0000256" key="3">
    <source>
        <dbReference type="ARBA" id="ARBA00022448"/>
    </source>
</evidence>
<dbReference type="GO" id="GO:0005254">
    <property type="term" value="F:chloride channel activity"/>
    <property type="evidence" value="ECO:0007669"/>
    <property type="project" value="UniProtKB-KW"/>
</dbReference>
<dbReference type="Gene3D" id="1.20.58.390">
    <property type="entry name" value="Neurotransmitter-gated ion-channel transmembrane domain"/>
    <property type="match status" value="1"/>
</dbReference>
<dbReference type="InterPro" id="IPR036734">
    <property type="entry name" value="Neur_chan_lig-bd_sf"/>
</dbReference>
<dbReference type="SUPFAM" id="SSF90112">
    <property type="entry name" value="Neurotransmitter-gated ion-channel transmembrane pore"/>
    <property type="match status" value="1"/>
</dbReference>
<name>A0A8C7YHN8_9TELE</name>
<evidence type="ECO:0000259" key="14">
    <source>
        <dbReference type="Pfam" id="PF02931"/>
    </source>
</evidence>
<evidence type="ECO:0000256" key="12">
    <source>
        <dbReference type="ARBA" id="ARBA00023303"/>
    </source>
</evidence>
<comment type="subcellular location">
    <subcellularLocation>
        <location evidence="2">Cell membrane</location>
    </subcellularLocation>
    <subcellularLocation>
        <location evidence="1">Membrane</location>
        <topology evidence="1">Multi-pass membrane protein</topology>
    </subcellularLocation>
</comment>
<keyword evidence="12 13" id="KW-0407">Ion channel</keyword>
<dbReference type="GO" id="GO:0005230">
    <property type="term" value="F:extracellular ligand-gated monoatomic ion channel activity"/>
    <property type="evidence" value="ECO:0007669"/>
    <property type="project" value="InterPro"/>
</dbReference>
<dbReference type="PROSITE" id="PS00236">
    <property type="entry name" value="NEUROTR_ION_CHANNEL"/>
    <property type="match status" value="1"/>
</dbReference>
<dbReference type="PRINTS" id="PR00253">
    <property type="entry name" value="GABAARECEPTR"/>
</dbReference>
<dbReference type="Proteomes" id="UP000694383">
    <property type="component" value="Unplaced"/>
</dbReference>
<dbReference type="InterPro" id="IPR036719">
    <property type="entry name" value="Neuro-gated_channel_TM_sf"/>
</dbReference>
<comment type="similarity">
    <text evidence="13">Belongs to the ligand-gated ion channel (TC 1.A.9) family.</text>
</comment>
<dbReference type="Gene3D" id="2.70.170.10">
    <property type="entry name" value="Neurotransmitter-gated ion-channel ligand-binding domain"/>
    <property type="match status" value="1"/>
</dbReference>
<evidence type="ECO:0000256" key="8">
    <source>
        <dbReference type="ARBA" id="ARBA00023065"/>
    </source>
</evidence>
<proteinExistence type="inferred from homology"/>
<dbReference type="Ensembl" id="ENSOSIT00000028494.1">
    <property type="protein sequence ID" value="ENSOSIP00000027022.1"/>
    <property type="gene ID" value="ENSOSIG00000013730.1"/>
</dbReference>
<feature type="domain" description="Neurotransmitter-gated ion-channel transmembrane" evidence="15">
    <location>
        <begin position="166"/>
        <end position="271"/>
    </location>
</feature>
<accession>A0A8C7YHN8</accession>
<dbReference type="Pfam" id="PF02931">
    <property type="entry name" value="Neur_chan_LBD"/>
    <property type="match status" value="1"/>
</dbReference>
<dbReference type="InterPro" id="IPR006029">
    <property type="entry name" value="Neurotrans-gated_channel_TM"/>
</dbReference>
<keyword evidence="11" id="KW-0868">Chloride</keyword>
<feature type="transmembrane region" description="Helical" evidence="13">
    <location>
        <begin position="216"/>
        <end position="238"/>
    </location>
</feature>
<dbReference type="GO" id="GO:0005886">
    <property type="term" value="C:plasma membrane"/>
    <property type="evidence" value="ECO:0007669"/>
    <property type="project" value="UniProtKB-SubCell"/>
</dbReference>
<dbReference type="GeneTree" id="ENSGT00940000155607"/>
<dbReference type="Pfam" id="PF02932">
    <property type="entry name" value="Neur_chan_memb"/>
    <property type="match status" value="1"/>
</dbReference>
<dbReference type="CDD" id="cd19054">
    <property type="entry name" value="LGIC_TM_GABAAR_gamma"/>
    <property type="match status" value="1"/>
</dbReference>